<reference evidence="6 7" key="2">
    <citation type="journal article" date="2016" name="Science">
        <title>A bacterium that degrades and assimilates poly(ethylene terephthalate).</title>
        <authorList>
            <person name="Yoshida S."/>
            <person name="Hiraga K."/>
            <person name="Takehana T."/>
            <person name="Taniguchi I."/>
            <person name="Yamaji H."/>
            <person name="Maeda Y."/>
            <person name="Toyohara K."/>
            <person name="Miyamoto K."/>
            <person name="Kimura Y."/>
            <person name="Oda K."/>
        </authorList>
    </citation>
    <scope>NUCLEOTIDE SEQUENCE [LARGE SCALE GENOMIC DNA]</scope>
    <source>
        <strain evidence="7">NBRC 110686 / TISTR 2288 / 201-F6</strain>
    </source>
</reference>
<feature type="binding site" evidence="4">
    <location>
        <position position="122"/>
    </location>
    <ligand>
        <name>1-deoxy-D-xylulose 5-phosphate</name>
        <dbReference type="ChEBI" id="CHEBI:57792"/>
    </ligand>
</feature>
<organism evidence="6 7">
    <name type="scientific">Piscinibacter sakaiensis</name>
    <name type="common">Ideonella sakaiensis</name>
    <dbReference type="NCBI Taxonomy" id="1547922"/>
    <lineage>
        <taxon>Bacteria</taxon>
        <taxon>Pseudomonadati</taxon>
        <taxon>Pseudomonadota</taxon>
        <taxon>Betaproteobacteria</taxon>
        <taxon>Burkholderiales</taxon>
        <taxon>Sphaerotilaceae</taxon>
        <taxon>Piscinibacter</taxon>
    </lineage>
</organism>
<dbReference type="InterPro" id="IPR013785">
    <property type="entry name" value="Aldolase_TIM"/>
</dbReference>
<comment type="catalytic activity">
    <reaction evidence="4">
        <text>3-amino-2-oxopropyl phosphate + 1-deoxy-D-xylulose 5-phosphate = pyridoxine 5'-phosphate + phosphate + 2 H2O + H(+)</text>
        <dbReference type="Rhea" id="RHEA:15265"/>
        <dbReference type="ChEBI" id="CHEBI:15377"/>
        <dbReference type="ChEBI" id="CHEBI:15378"/>
        <dbReference type="ChEBI" id="CHEBI:43474"/>
        <dbReference type="ChEBI" id="CHEBI:57279"/>
        <dbReference type="ChEBI" id="CHEBI:57792"/>
        <dbReference type="ChEBI" id="CHEBI:58589"/>
        <dbReference type="EC" id="2.6.99.2"/>
    </reaction>
</comment>
<protein>
    <recommendedName>
        <fullName evidence="4 5">Pyridoxine 5'-phosphate synthase</fullName>
        <shortName evidence="4">PNP synthase</shortName>
        <ecNumber evidence="4 5">2.6.99.2</ecNumber>
    </recommendedName>
</protein>
<keyword evidence="7" id="KW-1185">Reference proteome</keyword>
<dbReference type="RefSeq" id="WP_054017770.1">
    <property type="nucleotide sequence ID" value="NZ_BBYR01000001.1"/>
</dbReference>
<feature type="binding site" evidence="4">
    <location>
        <begin position="236"/>
        <end position="237"/>
    </location>
    <ligand>
        <name>3-amino-2-oxopropyl phosphate</name>
        <dbReference type="ChEBI" id="CHEBI:57279"/>
    </ligand>
</feature>
<proteinExistence type="inferred from homology"/>
<dbReference type="EC" id="2.6.99.2" evidence="4 5"/>
<feature type="binding site" evidence="4">
    <location>
        <position position="58"/>
    </location>
    <ligand>
        <name>1-deoxy-D-xylulose 5-phosphate</name>
        <dbReference type="ChEBI" id="CHEBI:57792"/>
    </ligand>
</feature>
<dbReference type="UniPathway" id="UPA00244">
    <property type="reaction ID" value="UER00313"/>
</dbReference>
<keyword evidence="3 4" id="KW-0664">Pyridoxine biosynthesis</keyword>
<dbReference type="GO" id="GO:0033856">
    <property type="term" value="F:pyridoxine 5'-phosphate synthase activity"/>
    <property type="evidence" value="ECO:0007669"/>
    <property type="project" value="UniProtKB-UniRule"/>
</dbReference>
<name>A0A0K8NTH8_PISS1</name>
<reference evidence="7" key="1">
    <citation type="submission" date="2015-07" db="EMBL/GenBank/DDBJ databases">
        <title>Discovery of a poly(ethylene terephthalate assimilation.</title>
        <authorList>
            <person name="Yoshida S."/>
            <person name="Hiraga K."/>
            <person name="Takehana T."/>
            <person name="Taniguchi I."/>
            <person name="Yamaji H."/>
            <person name="Maeda Y."/>
            <person name="Toyohara K."/>
            <person name="Miyamoto K."/>
            <person name="Kimura Y."/>
            <person name="Oda K."/>
        </authorList>
    </citation>
    <scope>NUCLEOTIDE SEQUENCE [LARGE SCALE GENOMIC DNA]</scope>
    <source>
        <strain evidence="7">NBRC 110686 / TISTR 2288 / 201-F6</strain>
    </source>
</reference>
<comment type="caution">
    <text evidence="4">Lacks conserved residue(s) required for the propagation of feature annotation.</text>
</comment>
<dbReference type="Gene3D" id="3.20.20.70">
    <property type="entry name" value="Aldolase class I"/>
    <property type="match status" value="1"/>
</dbReference>
<dbReference type="GO" id="GO:0008615">
    <property type="term" value="P:pyridoxine biosynthetic process"/>
    <property type="evidence" value="ECO:0007669"/>
    <property type="project" value="UniProtKB-UniRule"/>
</dbReference>
<comment type="caution">
    <text evidence="6">The sequence shown here is derived from an EMBL/GenBank/DDBJ whole genome shotgun (WGS) entry which is preliminary data.</text>
</comment>
<evidence type="ECO:0000256" key="4">
    <source>
        <dbReference type="HAMAP-Rule" id="MF_00279"/>
    </source>
</evidence>
<dbReference type="STRING" id="1547922.ISF6_0040"/>
<dbReference type="AlphaFoldDB" id="A0A0K8NTH8"/>
<dbReference type="NCBIfam" id="TIGR00559">
    <property type="entry name" value="pdxJ"/>
    <property type="match status" value="1"/>
</dbReference>
<feature type="site" description="Transition state stabilizer" evidence="4">
    <location>
        <position position="173"/>
    </location>
</feature>
<gene>
    <name evidence="4" type="primary">pdxJ</name>
    <name evidence="6" type="ORF">ISF6_0040</name>
</gene>
<dbReference type="EMBL" id="BBYR01000001">
    <property type="protein sequence ID" value="GAP33594.1"/>
    <property type="molecule type" value="Genomic_DNA"/>
</dbReference>
<feature type="active site" description="Proton donor" evidence="4">
    <location>
        <position position="213"/>
    </location>
</feature>
<dbReference type="PANTHER" id="PTHR30456:SF0">
    <property type="entry name" value="PYRIDOXINE 5'-PHOSPHATE SYNTHASE"/>
    <property type="match status" value="1"/>
</dbReference>
<evidence type="ECO:0000256" key="2">
    <source>
        <dbReference type="ARBA" id="ARBA00022679"/>
    </source>
</evidence>
<evidence type="ECO:0000313" key="7">
    <source>
        <dbReference type="Proteomes" id="UP000037660"/>
    </source>
</evidence>
<dbReference type="OrthoDB" id="9806590at2"/>
<comment type="subunit">
    <text evidence="4">Homooctamer; tetramer of dimers.</text>
</comment>
<dbReference type="Proteomes" id="UP000037660">
    <property type="component" value="Unassembled WGS sequence"/>
</dbReference>
<feature type="binding site" evidence="4">
    <location>
        <position position="214"/>
    </location>
    <ligand>
        <name>3-amino-2-oxopropyl phosphate</name>
        <dbReference type="ChEBI" id="CHEBI:57279"/>
    </ligand>
</feature>
<evidence type="ECO:0000256" key="1">
    <source>
        <dbReference type="ARBA" id="ARBA00022490"/>
    </source>
</evidence>
<comment type="similarity">
    <text evidence="4">Belongs to the PNP synthase family.</text>
</comment>
<dbReference type="NCBIfam" id="NF003626">
    <property type="entry name" value="PRK05265.1-4"/>
    <property type="match status" value="1"/>
</dbReference>
<feature type="binding site" evidence="4">
    <location>
        <position position="63"/>
    </location>
    <ligand>
        <name>1-deoxy-D-xylulose 5-phosphate</name>
        <dbReference type="ChEBI" id="CHEBI:57792"/>
    </ligand>
</feature>
<dbReference type="Pfam" id="PF03740">
    <property type="entry name" value="PdxJ"/>
    <property type="match status" value="1"/>
</dbReference>
<accession>A0A0K8NTH8</accession>
<dbReference type="InterPro" id="IPR036130">
    <property type="entry name" value="Pyridoxine-5'_phos_synth"/>
</dbReference>
<comment type="subcellular location">
    <subcellularLocation>
        <location evidence="4">Cytoplasm</location>
    </subcellularLocation>
</comment>
<feature type="active site" description="Proton acceptor" evidence="4">
    <location>
        <position position="56"/>
    </location>
</feature>
<comment type="pathway">
    <text evidence="4">Cofactor biosynthesis; pyridoxine 5'-phosphate biosynthesis; pyridoxine 5'-phosphate from D-erythrose 4-phosphate: step 5/5.</text>
</comment>
<evidence type="ECO:0000313" key="6">
    <source>
        <dbReference type="EMBL" id="GAP33594.1"/>
    </source>
</evidence>
<feature type="active site" description="Proton acceptor" evidence="4">
    <location>
        <position position="87"/>
    </location>
</feature>
<comment type="function">
    <text evidence="4">Catalyzes the complicated ring closure reaction between the two acyclic compounds 1-deoxy-D-xylulose-5-phosphate (DXP) and 3-amino-2-oxopropyl phosphate (1-amino-acetone-3-phosphate or AAP) to form pyridoxine 5'-phosphate (PNP) and inorganic phosphate.</text>
</comment>
<dbReference type="PANTHER" id="PTHR30456">
    <property type="entry name" value="PYRIDOXINE 5'-PHOSPHATE SYNTHASE"/>
    <property type="match status" value="1"/>
</dbReference>
<sequence length="264" mass="28254">MNPLITTGQRPGDRTALSVNLNKVALLRNTRTLTIPSVTRAATLALQAGAQGITVHPRPDERHIRSHDVFDLADLLRDWPAAEYNIEGNPLHNLMDLVRRLAERGQAPQQVTFVPDAVGQSTSDHGWSLPQDAAQLVPLIREAQGLGARVSLFMDPLPQAMAAARDTGAERVELYTEAYARAHGTPRQAEVLAGYVAAGAAARGAGLALNAGHDLNRDNLADFLAAVPGVEEVSIGHALIADALELGLAETVRDYLRCIHRASA</sequence>
<dbReference type="HAMAP" id="MF_00279">
    <property type="entry name" value="PdxJ"/>
    <property type="match status" value="1"/>
</dbReference>
<keyword evidence="2 4" id="KW-0808">Transferase</keyword>
<evidence type="ECO:0000256" key="3">
    <source>
        <dbReference type="ARBA" id="ARBA00023096"/>
    </source>
</evidence>
<dbReference type="SUPFAM" id="SSF63892">
    <property type="entry name" value="Pyridoxine 5'-phosphate synthase"/>
    <property type="match status" value="1"/>
</dbReference>
<feature type="binding site" evidence="4">
    <location>
        <position position="31"/>
    </location>
    <ligand>
        <name>3-amino-2-oxopropyl phosphate</name>
        <dbReference type="ChEBI" id="CHEBI:57279"/>
    </ligand>
</feature>
<dbReference type="GO" id="GO:0005829">
    <property type="term" value="C:cytosol"/>
    <property type="evidence" value="ECO:0007669"/>
    <property type="project" value="TreeGrafter"/>
</dbReference>
<keyword evidence="1 4" id="KW-0963">Cytoplasm</keyword>
<feature type="binding site" evidence="4">
    <location>
        <position position="20"/>
    </location>
    <ligand>
        <name>3-amino-2-oxopropyl phosphate</name>
        <dbReference type="ChEBI" id="CHEBI:57279"/>
    </ligand>
</feature>
<evidence type="ECO:0000256" key="5">
    <source>
        <dbReference type="NCBIfam" id="TIGR00559"/>
    </source>
</evidence>
<dbReference type="InterPro" id="IPR004569">
    <property type="entry name" value="PyrdxlP_synth_PdxJ"/>
</dbReference>